<evidence type="ECO:0000259" key="1">
    <source>
        <dbReference type="Pfam" id="PF13657"/>
    </source>
</evidence>
<dbReference type="Pfam" id="PF13657">
    <property type="entry name" value="Couple_hipA"/>
    <property type="match status" value="1"/>
</dbReference>
<dbReference type="AlphaFoldDB" id="A0A4R8MPW7"/>
<dbReference type="GO" id="GO:0016301">
    <property type="term" value="F:kinase activity"/>
    <property type="evidence" value="ECO:0007669"/>
    <property type="project" value="UniProtKB-KW"/>
</dbReference>
<reference evidence="2 3" key="1">
    <citation type="submission" date="2019-03" db="EMBL/GenBank/DDBJ databases">
        <title>Genomic Encyclopedia of Archaeal and Bacterial Type Strains, Phase II (KMG-II): from individual species to whole genera.</title>
        <authorList>
            <person name="Goeker M."/>
        </authorList>
    </citation>
    <scope>NUCLEOTIDE SEQUENCE [LARGE SCALE GENOMIC DNA]</scope>
    <source>
        <strain evidence="2 3">DSM 21537</strain>
    </source>
</reference>
<dbReference type="Proteomes" id="UP000294684">
    <property type="component" value="Unassembled WGS sequence"/>
</dbReference>
<accession>A0A4R8MPW7</accession>
<dbReference type="OrthoDB" id="196808at2"/>
<keyword evidence="3" id="KW-1185">Reference proteome</keyword>
<feature type="domain" description="HipA N-terminal subdomain 1" evidence="1">
    <location>
        <begin position="6"/>
        <end position="102"/>
    </location>
</feature>
<proteinExistence type="predicted"/>
<organism evidence="2 3">
    <name type="scientific">Leptospira meyeri</name>
    <dbReference type="NCBI Taxonomy" id="29508"/>
    <lineage>
        <taxon>Bacteria</taxon>
        <taxon>Pseudomonadati</taxon>
        <taxon>Spirochaetota</taxon>
        <taxon>Spirochaetia</taxon>
        <taxon>Leptospirales</taxon>
        <taxon>Leptospiraceae</taxon>
        <taxon>Leptospira</taxon>
    </lineage>
</organism>
<dbReference type="STRING" id="1193051.LEP1GSC017_0376"/>
<evidence type="ECO:0000313" key="3">
    <source>
        <dbReference type="Proteomes" id="UP000294684"/>
    </source>
</evidence>
<keyword evidence="2" id="KW-0418">Kinase</keyword>
<dbReference type="EMBL" id="SORO01000005">
    <property type="protein sequence ID" value="TDY66728.1"/>
    <property type="molecule type" value="Genomic_DNA"/>
</dbReference>
<dbReference type="NCBIfam" id="TIGR03071">
    <property type="entry name" value="couple_hipA"/>
    <property type="match status" value="1"/>
</dbReference>
<name>A0A4R8MPW7_LEPME</name>
<dbReference type="GeneID" id="79829093"/>
<evidence type="ECO:0000313" key="2">
    <source>
        <dbReference type="EMBL" id="TDY66728.1"/>
    </source>
</evidence>
<dbReference type="RefSeq" id="WP_004787884.1">
    <property type="nucleotide sequence ID" value="NZ_SORO01000005.1"/>
</dbReference>
<gene>
    <name evidence="2" type="ORF">CLV96_3837</name>
</gene>
<comment type="caution">
    <text evidence="2">The sequence shown here is derived from an EMBL/GenBank/DDBJ whole genome shotgun (WGS) entry which is preliminary data.</text>
</comment>
<protein>
    <submittedName>
        <fullName evidence="2">Serine/threonine-protein kinase HipA</fullName>
    </submittedName>
</protein>
<sequence length="107" mass="12453">MNRKGNVFYRDIFAGEIFENENGYVFQYNESFLNNEAYPAISFTLPKQKEPYQSKTLFPFFDGLIPEGWLLNLTQNIWKLNKKDRFGILLTVCEDCIGAVSVIGERK</sequence>
<dbReference type="InterPro" id="IPR017508">
    <property type="entry name" value="HipA_N1"/>
</dbReference>
<keyword evidence="2" id="KW-0808">Transferase</keyword>